<keyword evidence="8 13" id="KW-0472">Membrane</keyword>
<evidence type="ECO:0000256" key="12">
    <source>
        <dbReference type="RuleBase" id="RU000363"/>
    </source>
</evidence>
<dbReference type="AlphaFoldDB" id="A0AAV2BAS1"/>
<dbReference type="GO" id="GO:0005811">
    <property type="term" value="C:lipid droplet"/>
    <property type="evidence" value="ECO:0007669"/>
    <property type="project" value="TreeGrafter"/>
</dbReference>
<evidence type="ECO:0000256" key="6">
    <source>
        <dbReference type="ARBA" id="ARBA00023002"/>
    </source>
</evidence>
<dbReference type="Gene3D" id="3.40.50.720">
    <property type="entry name" value="NAD(P)-binding Rossmann-like Domain"/>
    <property type="match status" value="1"/>
</dbReference>
<sequence length="324" mass="35929">MPNAVYRPVTSSPEKNDRFSTFRDLVLLVGNIIWTVISSAFNAIFVTKPKKSLRGEVVLVTGAGNGLGRELALKFADEGAILVLWDIDEKGIQNVAYEINDEGGEAHVYVCDISDISQVQKVGRAVLQEVGDVTVVVNNAGILQNVLFSNLDPAKIKKTLEVNILSHFWINKFFLPRMMAMGKGHIVATASVAGLRGWLYLADYSASKFAILGMMEAMEEEIRFLGLSDKIHFTSVCPMTINTGMNQNPTTRLPSVVPILKVTETAGIIVEAVQKNERLITVPRSLLYPLLFLRLFPRKVAQLVFDFAEYNMLPNTQEKKQNAL</sequence>
<dbReference type="FunFam" id="3.40.50.720:FF:000131">
    <property type="entry name" value="Short-chain dehydrogenase/reductase 3"/>
    <property type="match status" value="1"/>
</dbReference>
<dbReference type="GO" id="GO:0052650">
    <property type="term" value="F:all-trans-retinol dehydrogenase (NADP+) activity"/>
    <property type="evidence" value="ECO:0007669"/>
    <property type="project" value="UniProtKB-ARBA"/>
</dbReference>
<reference evidence="14 15" key="1">
    <citation type="submission" date="2024-04" db="EMBL/GenBank/DDBJ databases">
        <authorList>
            <person name="Rising A."/>
            <person name="Reimegard J."/>
            <person name="Sonavane S."/>
            <person name="Akerstrom W."/>
            <person name="Nylinder S."/>
            <person name="Hedman E."/>
            <person name="Kallberg Y."/>
        </authorList>
    </citation>
    <scope>NUCLEOTIDE SEQUENCE [LARGE SCALE GENOMIC DNA]</scope>
</reference>
<name>A0AAV2BAS1_9ARAC</name>
<evidence type="ECO:0000256" key="8">
    <source>
        <dbReference type="ARBA" id="ARBA00023136"/>
    </source>
</evidence>
<evidence type="ECO:0000256" key="9">
    <source>
        <dbReference type="ARBA" id="ARBA00059620"/>
    </source>
</evidence>
<evidence type="ECO:0000256" key="11">
    <source>
        <dbReference type="ARBA" id="ARBA00082544"/>
    </source>
</evidence>
<dbReference type="InterPro" id="IPR036291">
    <property type="entry name" value="NAD(P)-bd_dom_sf"/>
</dbReference>
<dbReference type="PANTHER" id="PTHR24322">
    <property type="entry name" value="PKSB"/>
    <property type="match status" value="1"/>
</dbReference>
<dbReference type="GO" id="GO:0016020">
    <property type="term" value="C:membrane"/>
    <property type="evidence" value="ECO:0007669"/>
    <property type="project" value="UniProtKB-SubCell"/>
</dbReference>
<evidence type="ECO:0000256" key="5">
    <source>
        <dbReference type="ARBA" id="ARBA00022989"/>
    </source>
</evidence>
<dbReference type="PANTHER" id="PTHR24322:SF736">
    <property type="entry name" value="RETINOL DEHYDROGENASE 10"/>
    <property type="match status" value="1"/>
</dbReference>
<evidence type="ECO:0000256" key="2">
    <source>
        <dbReference type="ARBA" id="ARBA00006484"/>
    </source>
</evidence>
<evidence type="ECO:0000256" key="7">
    <source>
        <dbReference type="ARBA" id="ARBA00023098"/>
    </source>
</evidence>
<dbReference type="SUPFAM" id="SSF51735">
    <property type="entry name" value="NAD(P)-binding Rossmann-fold domains"/>
    <property type="match status" value="1"/>
</dbReference>
<dbReference type="PRINTS" id="PR00081">
    <property type="entry name" value="GDHRDH"/>
</dbReference>
<comment type="function">
    <text evidence="9">Catalyzes the reduction of all-trans-retinal to all-trans-retinol in the presence of NADPH.</text>
</comment>
<evidence type="ECO:0000256" key="13">
    <source>
        <dbReference type="SAM" id="Phobius"/>
    </source>
</evidence>
<proteinExistence type="inferred from homology"/>
<comment type="caution">
    <text evidence="14">The sequence shown here is derived from an EMBL/GenBank/DDBJ whole genome shotgun (WGS) entry which is preliminary data.</text>
</comment>
<keyword evidence="4" id="KW-0521">NADP</keyword>
<protein>
    <recommendedName>
        <fullName evidence="10">Short-chain dehydrogenase/reductase 3</fullName>
    </recommendedName>
    <alternativeName>
        <fullName evidence="11">Retinal short-chain dehydrogenase/reductase 1</fullName>
    </alternativeName>
</protein>
<dbReference type="Pfam" id="PF00106">
    <property type="entry name" value="adh_short"/>
    <property type="match status" value="1"/>
</dbReference>
<evidence type="ECO:0000313" key="14">
    <source>
        <dbReference type="EMBL" id="CAL1292982.1"/>
    </source>
</evidence>
<evidence type="ECO:0000256" key="10">
    <source>
        <dbReference type="ARBA" id="ARBA00068717"/>
    </source>
</evidence>
<dbReference type="InterPro" id="IPR002347">
    <property type="entry name" value="SDR_fam"/>
</dbReference>
<gene>
    <name evidence="14" type="ORF">LARSCL_LOCUS17948</name>
</gene>
<evidence type="ECO:0000256" key="1">
    <source>
        <dbReference type="ARBA" id="ARBA00004141"/>
    </source>
</evidence>
<dbReference type="CDD" id="cd05339">
    <property type="entry name" value="17beta-HSDXI-like_SDR_c"/>
    <property type="match status" value="1"/>
</dbReference>
<keyword evidence="3 13" id="KW-0812">Transmembrane</keyword>
<comment type="subcellular location">
    <subcellularLocation>
        <location evidence="1">Membrane</location>
        <topology evidence="1">Multi-pass membrane protein</topology>
    </subcellularLocation>
</comment>
<keyword evidence="5 13" id="KW-1133">Transmembrane helix</keyword>
<evidence type="ECO:0000256" key="3">
    <source>
        <dbReference type="ARBA" id="ARBA00022692"/>
    </source>
</evidence>
<comment type="similarity">
    <text evidence="2 12">Belongs to the short-chain dehydrogenases/reductases (SDR) family.</text>
</comment>
<keyword evidence="15" id="KW-1185">Reference proteome</keyword>
<evidence type="ECO:0000256" key="4">
    <source>
        <dbReference type="ARBA" id="ARBA00022857"/>
    </source>
</evidence>
<dbReference type="PRINTS" id="PR00080">
    <property type="entry name" value="SDRFAMILY"/>
</dbReference>
<evidence type="ECO:0000313" key="15">
    <source>
        <dbReference type="Proteomes" id="UP001497382"/>
    </source>
</evidence>
<feature type="transmembrane region" description="Helical" evidence="13">
    <location>
        <begin position="25"/>
        <end position="46"/>
    </location>
</feature>
<dbReference type="EMBL" id="CAXIEN010000317">
    <property type="protein sequence ID" value="CAL1292982.1"/>
    <property type="molecule type" value="Genomic_DNA"/>
</dbReference>
<keyword evidence="6" id="KW-0560">Oxidoreductase</keyword>
<accession>A0AAV2BAS1</accession>
<organism evidence="14 15">
    <name type="scientific">Larinioides sclopetarius</name>
    <dbReference type="NCBI Taxonomy" id="280406"/>
    <lineage>
        <taxon>Eukaryota</taxon>
        <taxon>Metazoa</taxon>
        <taxon>Ecdysozoa</taxon>
        <taxon>Arthropoda</taxon>
        <taxon>Chelicerata</taxon>
        <taxon>Arachnida</taxon>
        <taxon>Araneae</taxon>
        <taxon>Araneomorphae</taxon>
        <taxon>Entelegynae</taxon>
        <taxon>Araneoidea</taxon>
        <taxon>Araneidae</taxon>
        <taxon>Larinioides</taxon>
    </lineage>
</organism>
<keyword evidence="7" id="KW-0443">Lipid metabolism</keyword>
<dbReference type="Proteomes" id="UP001497382">
    <property type="component" value="Unassembled WGS sequence"/>
</dbReference>